<comment type="caution">
    <text evidence="1">The sequence shown here is derived from an EMBL/GenBank/DDBJ whole genome shotgun (WGS) entry which is preliminary data.</text>
</comment>
<evidence type="ECO:0000313" key="2">
    <source>
        <dbReference type="Proteomes" id="UP001222325"/>
    </source>
</evidence>
<gene>
    <name evidence="1" type="ORF">B0H15DRAFT_802375</name>
</gene>
<accession>A0AAD6XSR2</accession>
<dbReference type="AlphaFoldDB" id="A0AAD6XSR2"/>
<organism evidence="1 2">
    <name type="scientific">Mycena belliarum</name>
    <dbReference type="NCBI Taxonomy" id="1033014"/>
    <lineage>
        <taxon>Eukaryota</taxon>
        <taxon>Fungi</taxon>
        <taxon>Dikarya</taxon>
        <taxon>Basidiomycota</taxon>
        <taxon>Agaricomycotina</taxon>
        <taxon>Agaricomycetes</taxon>
        <taxon>Agaricomycetidae</taxon>
        <taxon>Agaricales</taxon>
        <taxon>Marasmiineae</taxon>
        <taxon>Mycenaceae</taxon>
        <taxon>Mycena</taxon>
    </lineage>
</organism>
<protein>
    <submittedName>
        <fullName evidence="1">Uncharacterized protein</fullName>
    </submittedName>
</protein>
<sequence length="153" mass="15727">MFEVCRGAPASHLARVLLLFGTTTGRGKLSKGAGIVKDSFSLEQKLQKLGILWREAARTVTVAVANIAARGSATGISAPNSSLGELPSRSEGGVSSSGCDLLLLTPGRVYCFPAPRAASPRLGLVLKLLGPATRTCVDNFGGIPGIPAILRSA</sequence>
<name>A0AAD6XSR2_9AGAR</name>
<proteinExistence type="predicted"/>
<keyword evidence="2" id="KW-1185">Reference proteome</keyword>
<dbReference type="Proteomes" id="UP001222325">
    <property type="component" value="Unassembled WGS sequence"/>
</dbReference>
<evidence type="ECO:0000313" key="1">
    <source>
        <dbReference type="EMBL" id="KAJ7084613.1"/>
    </source>
</evidence>
<dbReference type="EMBL" id="JARJCN010000037">
    <property type="protein sequence ID" value="KAJ7084613.1"/>
    <property type="molecule type" value="Genomic_DNA"/>
</dbReference>
<reference evidence="1" key="1">
    <citation type="submission" date="2023-03" db="EMBL/GenBank/DDBJ databases">
        <title>Massive genome expansion in bonnet fungi (Mycena s.s.) driven by repeated elements and novel gene families across ecological guilds.</title>
        <authorList>
            <consortium name="Lawrence Berkeley National Laboratory"/>
            <person name="Harder C.B."/>
            <person name="Miyauchi S."/>
            <person name="Viragh M."/>
            <person name="Kuo A."/>
            <person name="Thoen E."/>
            <person name="Andreopoulos B."/>
            <person name="Lu D."/>
            <person name="Skrede I."/>
            <person name="Drula E."/>
            <person name="Henrissat B."/>
            <person name="Morin E."/>
            <person name="Kohler A."/>
            <person name="Barry K."/>
            <person name="LaButti K."/>
            <person name="Morin E."/>
            <person name="Salamov A."/>
            <person name="Lipzen A."/>
            <person name="Mereny Z."/>
            <person name="Hegedus B."/>
            <person name="Baldrian P."/>
            <person name="Stursova M."/>
            <person name="Weitz H."/>
            <person name="Taylor A."/>
            <person name="Grigoriev I.V."/>
            <person name="Nagy L.G."/>
            <person name="Martin F."/>
            <person name="Kauserud H."/>
        </authorList>
    </citation>
    <scope>NUCLEOTIDE SEQUENCE</scope>
    <source>
        <strain evidence="1">CBHHK173m</strain>
    </source>
</reference>